<evidence type="ECO:0000256" key="2">
    <source>
        <dbReference type="SAM" id="SignalP"/>
    </source>
</evidence>
<protein>
    <recommendedName>
        <fullName evidence="5">Lipoprotein</fullName>
    </recommendedName>
</protein>
<keyword evidence="4" id="KW-1185">Reference proteome</keyword>
<gene>
    <name evidence="3" type="ORF">ACFPRH_03955</name>
</gene>
<feature type="chain" id="PRO_5046831822" description="Lipoprotein" evidence="2">
    <location>
        <begin position="25"/>
        <end position="234"/>
    </location>
</feature>
<dbReference type="Proteomes" id="UP001596160">
    <property type="component" value="Unassembled WGS sequence"/>
</dbReference>
<sequence length="234" mass="24408">MRARMRRGVAAVLTVSALSLTAAACGGSDSGSGSDGDKKAKETAAKPLTAAQMKAGLVGVKDLPAGYKVGEETADDEKYTADKKECQPLADFLSQKIAGGTDGGSADFESADQSSMLAQSIVTFPGAGATDYTKKLSTALDACKGFGVGEGDQKMAMTIEKLSATPKAGEESHSFRMKTEIKSLSLKFETNFQVVRQGTGISRVLHVPADASGHKDFDDLAKRVGEKFVKAVQS</sequence>
<proteinExistence type="predicted"/>
<keyword evidence="2" id="KW-0732">Signal</keyword>
<evidence type="ECO:0000313" key="4">
    <source>
        <dbReference type="Proteomes" id="UP001596160"/>
    </source>
</evidence>
<feature type="signal peptide" evidence="2">
    <location>
        <begin position="1"/>
        <end position="24"/>
    </location>
</feature>
<dbReference type="RefSeq" id="WP_344473384.1">
    <property type="nucleotide sequence ID" value="NZ_BAAASB010000003.1"/>
</dbReference>
<name>A0ABW0AE34_9ACTN</name>
<evidence type="ECO:0000256" key="1">
    <source>
        <dbReference type="SAM" id="MobiDB-lite"/>
    </source>
</evidence>
<evidence type="ECO:0000313" key="3">
    <source>
        <dbReference type="EMBL" id="MFC5150885.1"/>
    </source>
</evidence>
<feature type="compositionally biased region" description="Basic and acidic residues" evidence="1">
    <location>
        <begin position="35"/>
        <end position="44"/>
    </location>
</feature>
<dbReference type="PROSITE" id="PS51257">
    <property type="entry name" value="PROKAR_LIPOPROTEIN"/>
    <property type="match status" value="1"/>
</dbReference>
<dbReference type="EMBL" id="JBHSKP010000002">
    <property type="protein sequence ID" value="MFC5150885.1"/>
    <property type="molecule type" value="Genomic_DNA"/>
</dbReference>
<accession>A0ABW0AE34</accession>
<evidence type="ECO:0008006" key="5">
    <source>
        <dbReference type="Google" id="ProtNLM"/>
    </source>
</evidence>
<organism evidence="3 4">
    <name type="scientific">Streptomyces amakusaensis</name>
    <dbReference type="NCBI Taxonomy" id="67271"/>
    <lineage>
        <taxon>Bacteria</taxon>
        <taxon>Bacillati</taxon>
        <taxon>Actinomycetota</taxon>
        <taxon>Actinomycetes</taxon>
        <taxon>Kitasatosporales</taxon>
        <taxon>Streptomycetaceae</taxon>
        <taxon>Streptomyces</taxon>
    </lineage>
</organism>
<feature type="region of interest" description="Disordered" evidence="1">
    <location>
        <begin position="25"/>
        <end position="45"/>
    </location>
</feature>
<reference evidence="4" key="1">
    <citation type="journal article" date="2019" name="Int. J. Syst. Evol. Microbiol.">
        <title>The Global Catalogue of Microorganisms (GCM) 10K type strain sequencing project: providing services to taxonomists for standard genome sequencing and annotation.</title>
        <authorList>
            <consortium name="The Broad Institute Genomics Platform"/>
            <consortium name="The Broad Institute Genome Sequencing Center for Infectious Disease"/>
            <person name="Wu L."/>
            <person name="Ma J."/>
        </authorList>
    </citation>
    <scope>NUCLEOTIDE SEQUENCE [LARGE SCALE GENOMIC DNA]</scope>
    <source>
        <strain evidence="4">PCU 266</strain>
    </source>
</reference>
<comment type="caution">
    <text evidence="3">The sequence shown here is derived from an EMBL/GenBank/DDBJ whole genome shotgun (WGS) entry which is preliminary data.</text>
</comment>